<proteinExistence type="predicted"/>
<accession>A0ABN7TAR6</accession>
<gene>
    <name evidence="2" type="ORF">OKIOD_LOCUS16511</name>
</gene>
<name>A0ABN7TAR6_OIKDI</name>
<protein>
    <submittedName>
        <fullName evidence="2">Oidioi.mRNA.OKI2018_I69.chr2.g7746.t1.cds</fullName>
    </submittedName>
</protein>
<dbReference type="Proteomes" id="UP001158576">
    <property type="component" value="Chromosome 2"/>
</dbReference>
<evidence type="ECO:0000313" key="3">
    <source>
        <dbReference type="Proteomes" id="UP001158576"/>
    </source>
</evidence>
<feature type="coiled-coil region" evidence="1">
    <location>
        <begin position="259"/>
        <end position="286"/>
    </location>
</feature>
<sequence length="495" mass="57184">MNDTKTINVAKINRESGKTSFIHFMNAAQFAKKIDFLKSAIRHFTNAYKTVEFLRSRPGIIEKISISKSLSNCYNRLGELYYNLAKEENLPCDAAHDVEAMFTKLKLEKGAVSSYEQAMVNFVEAVRYGALSCDFADSIETDLEKENDKKIAVCINALEQIKEISRSDYDFSFKEIALPYLSAGLLLLPNHLQVKAVSLMEVCEQLNYEGLKYKDYLREIRATPYENIENVRTWFQDKTRLEMLFLKEIESLLPHVNKEVLSEEKKDELNEMLLELEDNLSRTAGLQNLYQARELMSRAIKNRRRQAGVIDALDLMKRGYDQTIDIDQKARCVIAAEMAYVYVEFDERPHAKIKAKEYYKECMRLALENGYTKEFYWLKRAREYLAKVAAEMTHFGVTFKPSKKGAEVIERFKKEDFSSKPPAKFLNYLARNHPPKRGTMPKVTGTAENIKDCLTKATRLYHPDRNSKYDDDWKALCEQISMVANNLYSGSVKGI</sequence>
<organism evidence="2 3">
    <name type="scientific">Oikopleura dioica</name>
    <name type="common">Tunicate</name>
    <dbReference type="NCBI Taxonomy" id="34765"/>
    <lineage>
        <taxon>Eukaryota</taxon>
        <taxon>Metazoa</taxon>
        <taxon>Chordata</taxon>
        <taxon>Tunicata</taxon>
        <taxon>Appendicularia</taxon>
        <taxon>Copelata</taxon>
        <taxon>Oikopleuridae</taxon>
        <taxon>Oikopleura</taxon>
    </lineage>
</organism>
<reference evidence="2 3" key="1">
    <citation type="submission" date="2021-04" db="EMBL/GenBank/DDBJ databases">
        <authorList>
            <person name="Bliznina A."/>
        </authorList>
    </citation>
    <scope>NUCLEOTIDE SEQUENCE [LARGE SCALE GENOMIC DNA]</scope>
</reference>
<dbReference type="EMBL" id="OU015567">
    <property type="protein sequence ID" value="CAG5113656.1"/>
    <property type="molecule type" value="Genomic_DNA"/>
</dbReference>
<evidence type="ECO:0000313" key="2">
    <source>
        <dbReference type="EMBL" id="CAG5113656.1"/>
    </source>
</evidence>
<keyword evidence="3" id="KW-1185">Reference proteome</keyword>
<evidence type="ECO:0000256" key="1">
    <source>
        <dbReference type="SAM" id="Coils"/>
    </source>
</evidence>
<keyword evidence="1" id="KW-0175">Coiled coil</keyword>